<feature type="domain" description="SH3" evidence="9">
    <location>
        <begin position="199"/>
        <end position="258"/>
    </location>
</feature>
<dbReference type="GO" id="GO:0007165">
    <property type="term" value="P:signal transduction"/>
    <property type="evidence" value="ECO:0007669"/>
    <property type="project" value="TreeGrafter"/>
</dbReference>
<dbReference type="InterPro" id="IPR050670">
    <property type="entry name" value="STAM"/>
</dbReference>
<dbReference type="GO" id="GO:0035091">
    <property type="term" value="F:phosphatidylinositol binding"/>
    <property type="evidence" value="ECO:0007669"/>
    <property type="project" value="InterPro"/>
</dbReference>
<dbReference type="GeneTree" id="ENSGT00940000157055"/>
<evidence type="ECO:0000256" key="3">
    <source>
        <dbReference type="ARBA" id="ARBA00022443"/>
    </source>
</evidence>
<evidence type="ECO:0000256" key="2">
    <source>
        <dbReference type="ARBA" id="ARBA00009666"/>
    </source>
</evidence>
<evidence type="ECO:0000313" key="11">
    <source>
        <dbReference type="Ensembl" id="ENSTRUP00000077691.1"/>
    </source>
</evidence>
<dbReference type="GO" id="GO:0031901">
    <property type="term" value="C:early endosome membrane"/>
    <property type="evidence" value="ECO:0007669"/>
    <property type="project" value="UniProtKB-SubCell"/>
</dbReference>
<dbReference type="FunFam" id="1.25.40.90:FF:000009">
    <property type="entry name" value="Putative signal transducing adapter molecule 1"/>
    <property type="match status" value="1"/>
</dbReference>
<dbReference type="Proteomes" id="UP000005226">
    <property type="component" value="Chromosome 1"/>
</dbReference>
<name>A0A674NXN1_TAKRU</name>
<dbReference type="PROSITE" id="PS50179">
    <property type="entry name" value="VHS"/>
    <property type="match status" value="1"/>
</dbReference>
<dbReference type="Gene3D" id="1.25.40.90">
    <property type="match status" value="1"/>
</dbReference>
<feature type="domain" description="VHS" evidence="10">
    <location>
        <begin position="16"/>
        <end position="143"/>
    </location>
</feature>
<evidence type="ECO:0000313" key="12">
    <source>
        <dbReference type="Proteomes" id="UP000005226"/>
    </source>
</evidence>
<dbReference type="AlphaFoldDB" id="A0A674NXN1"/>
<feature type="region of interest" description="Disordered" evidence="8">
    <location>
        <begin position="138"/>
        <end position="163"/>
    </location>
</feature>
<dbReference type="PROSITE" id="PS50330">
    <property type="entry name" value="UIM"/>
    <property type="match status" value="1"/>
</dbReference>
<evidence type="ECO:0000259" key="9">
    <source>
        <dbReference type="PROSITE" id="PS50002"/>
    </source>
</evidence>
<reference evidence="11 12" key="1">
    <citation type="journal article" date="2011" name="Genome Biol. Evol.">
        <title>Integration of the genetic map and genome assembly of fugu facilitates insights into distinct features of genome evolution in teleosts and mammals.</title>
        <authorList>
            <person name="Kai W."/>
            <person name="Kikuchi K."/>
            <person name="Tohari S."/>
            <person name="Chew A.K."/>
            <person name="Tay A."/>
            <person name="Fujiwara A."/>
            <person name="Hosoya S."/>
            <person name="Suetake H."/>
            <person name="Naruse K."/>
            <person name="Brenner S."/>
            <person name="Suzuki Y."/>
            <person name="Venkatesh B."/>
        </authorList>
    </citation>
    <scope>NUCLEOTIDE SEQUENCE [LARGE SCALE GENOMIC DNA]</scope>
</reference>
<keyword evidence="4" id="KW-0813">Transport</keyword>
<proteinExistence type="inferred from homology"/>
<dbReference type="InterPro" id="IPR036028">
    <property type="entry name" value="SH3-like_dom_sf"/>
</dbReference>
<protein>
    <submittedName>
        <fullName evidence="11">Signal transducing adaptor molecule (SH3 domain and ITAM motif) 2</fullName>
    </submittedName>
</protein>
<dbReference type="Pfam" id="PF02809">
    <property type="entry name" value="UIM"/>
    <property type="match status" value="1"/>
</dbReference>
<dbReference type="SMART" id="SM00326">
    <property type="entry name" value="SH3"/>
    <property type="match status" value="1"/>
</dbReference>
<dbReference type="Gene3D" id="1.20.5.1940">
    <property type="match status" value="1"/>
</dbReference>
<dbReference type="InterPro" id="IPR008942">
    <property type="entry name" value="ENTH_VHS"/>
</dbReference>
<dbReference type="Pfam" id="PF00018">
    <property type="entry name" value="SH3_1"/>
    <property type="match status" value="1"/>
</dbReference>
<keyword evidence="3 7" id="KW-0728">SH3 domain</keyword>
<dbReference type="InterPro" id="IPR003903">
    <property type="entry name" value="UIM_dom"/>
</dbReference>
<dbReference type="SMART" id="SM00288">
    <property type="entry name" value="VHS"/>
    <property type="match status" value="1"/>
</dbReference>
<accession>A0A674NXN1</accession>
<reference evidence="11" key="2">
    <citation type="submission" date="2025-08" db="UniProtKB">
        <authorList>
            <consortium name="Ensembl"/>
        </authorList>
    </citation>
    <scope>IDENTIFICATION</scope>
</reference>
<reference evidence="11" key="3">
    <citation type="submission" date="2025-09" db="UniProtKB">
        <authorList>
            <consortium name="Ensembl"/>
        </authorList>
    </citation>
    <scope>IDENTIFICATION</scope>
</reference>
<evidence type="ECO:0000256" key="4">
    <source>
        <dbReference type="ARBA" id="ARBA00022448"/>
    </source>
</evidence>
<comment type="subcellular location">
    <subcellularLocation>
        <location evidence="1">Early endosome membrane</location>
        <topology evidence="1">Peripheral membrane protein</topology>
        <orientation evidence="1">Cytoplasmic side</orientation>
    </subcellularLocation>
</comment>
<evidence type="ECO:0000256" key="5">
    <source>
        <dbReference type="ARBA" id="ARBA00022753"/>
    </source>
</evidence>
<evidence type="ECO:0000256" key="6">
    <source>
        <dbReference type="ARBA" id="ARBA00022927"/>
    </source>
</evidence>
<dbReference type="PROSITE" id="PS50002">
    <property type="entry name" value="SH3"/>
    <property type="match status" value="1"/>
</dbReference>
<dbReference type="GO" id="GO:0043130">
    <property type="term" value="F:ubiquitin binding"/>
    <property type="evidence" value="ECO:0007669"/>
    <property type="project" value="InterPro"/>
</dbReference>
<dbReference type="SUPFAM" id="SSF50044">
    <property type="entry name" value="SH3-domain"/>
    <property type="match status" value="1"/>
</dbReference>
<evidence type="ECO:0000256" key="1">
    <source>
        <dbReference type="ARBA" id="ARBA00004469"/>
    </source>
</evidence>
<dbReference type="SUPFAM" id="SSF48464">
    <property type="entry name" value="ENTH/VHS domain"/>
    <property type="match status" value="1"/>
</dbReference>
<dbReference type="FunFam" id="2.30.30.40:FF:000086">
    <property type="entry name" value="signal transducing adapter molecule 2"/>
    <property type="match status" value="1"/>
</dbReference>
<keyword evidence="6" id="KW-0653">Protein transport</keyword>
<dbReference type="CDD" id="cd11963">
    <property type="entry name" value="SH3_STAM2"/>
    <property type="match status" value="1"/>
</dbReference>
<dbReference type="PRINTS" id="PR00452">
    <property type="entry name" value="SH3DOMAIN"/>
</dbReference>
<comment type="similarity">
    <text evidence="2">Belongs to the STAM family.</text>
</comment>
<gene>
    <name evidence="11" type="primary">stam2</name>
</gene>
<evidence type="ECO:0000259" key="10">
    <source>
        <dbReference type="PROSITE" id="PS50179"/>
    </source>
</evidence>
<dbReference type="InterPro" id="IPR035675">
    <property type="entry name" value="STAM2_SH3"/>
</dbReference>
<dbReference type="GO" id="GO:0030139">
    <property type="term" value="C:endocytic vesicle"/>
    <property type="evidence" value="ECO:0007669"/>
    <property type="project" value="TreeGrafter"/>
</dbReference>
<sequence length="421" mass="46800">MPLFAQNPFDVDVEKATNENNTADDWGLLLDICDKIVATPNGAKDSLRVIMKRVNHKVPHVSMQALNLLGVCVSNCGKVFHLEICSREFASEVRTVLNRAHSKVCEKLKALMVEWAEDFQKDPQLSLLSSTIKTLKDEGVSFPSPAPQSSNGKVSTSPAGKTTDEENLAKAIELSLQEQKLQTETRPLNSDPPSGGVVQEARKVRALYDFEAAEDNELTFKTGEIILVLDDSDPNWWKGENHRGIGLFPSNFVTTDLDAEPEMGTVILLCTCRMPMSRLFKPKAALLSSQGKMDRTLALLQNADPADVIPDSSELIQLEACEQMNPMIDERLQEIDREHSELSELNVKVLEALELYNKLMNEAPFYTAYSKMQTQYAPVGSAVAMQFRSSCPNTVSQAQVFNNHLIAHSSILLTSHHYIPR</sequence>
<dbReference type="PANTHER" id="PTHR45929">
    <property type="entry name" value="JAK PATHWAY SIGNAL TRANSDUCTION ADAPTOR MOLECULE"/>
    <property type="match status" value="1"/>
</dbReference>
<organism evidence="11 12">
    <name type="scientific">Takifugu rubripes</name>
    <name type="common">Japanese pufferfish</name>
    <name type="synonym">Fugu rubripes</name>
    <dbReference type="NCBI Taxonomy" id="31033"/>
    <lineage>
        <taxon>Eukaryota</taxon>
        <taxon>Metazoa</taxon>
        <taxon>Chordata</taxon>
        <taxon>Craniata</taxon>
        <taxon>Vertebrata</taxon>
        <taxon>Euteleostomi</taxon>
        <taxon>Actinopterygii</taxon>
        <taxon>Neopterygii</taxon>
        <taxon>Teleostei</taxon>
        <taxon>Neoteleostei</taxon>
        <taxon>Acanthomorphata</taxon>
        <taxon>Eupercaria</taxon>
        <taxon>Tetraodontiformes</taxon>
        <taxon>Tetradontoidea</taxon>
        <taxon>Tetraodontidae</taxon>
        <taxon>Takifugu</taxon>
    </lineage>
</organism>
<dbReference type="GO" id="GO:0015031">
    <property type="term" value="P:protein transport"/>
    <property type="evidence" value="ECO:0007669"/>
    <property type="project" value="UniProtKB-KW"/>
</dbReference>
<keyword evidence="12" id="KW-1185">Reference proteome</keyword>
<feature type="compositionally biased region" description="Polar residues" evidence="8">
    <location>
        <begin position="147"/>
        <end position="160"/>
    </location>
</feature>
<evidence type="ECO:0000256" key="7">
    <source>
        <dbReference type="PROSITE-ProRule" id="PRU00192"/>
    </source>
</evidence>
<dbReference type="Gene3D" id="2.30.30.40">
    <property type="entry name" value="SH3 Domains"/>
    <property type="match status" value="1"/>
</dbReference>
<keyword evidence="5" id="KW-0967">Endosome</keyword>
<dbReference type="InterPro" id="IPR001452">
    <property type="entry name" value="SH3_domain"/>
</dbReference>
<dbReference type="Ensembl" id="ENSTRUT00000082512.1">
    <property type="protein sequence ID" value="ENSTRUP00000077691.1"/>
    <property type="gene ID" value="ENSTRUG00000014510.3"/>
</dbReference>
<dbReference type="InterPro" id="IPR002014">
    <property type="entry name" value="VHS_dom"/>
</dbReference>
<dbReference type="PANTHER" id="PTHR45929:SF1">
    <property type="entry name" value="HEMATOPOIETIC LINEAGE CELL-SPECIFIC PROTEIN-RELATED"/>
    <property type="match status" value="1"/>
</dbReference>
<evidence type="ECO:0000256" key="8">
    <source>
        <dbReference type="SAM" id="MobiDB-lite"/>
    </source>
</evidence>
<dbReference type="Pfam" id="PF00790">
    <property type="entry name" value="VHS"/>
    <property type="match status" value="1"/>
</dbReference>